<dbReference type="AlphaFoldDB" id="A0AB39MNY0"/>
<proteinExistence type="predicted"/>
<name>A0AB39MNY0_9ACTN</name>
<dbReference type="EMBL" id="CP163431">
    <property type="protein sequence ID" value="XDQ08175.1"/>
    <property type="molecule type" value="Genomic_DNA"/>
</dbReference>
<dbReference type="RefSeq" id="WP_369192801.1">
    <property type="nucleotide sequence ID" value="NZ_CP163431.1"/>
</dbReference>
<protein>
    <submittedName>
        <fullName evidence="1">Uncharacterized protein</fullName>
    </submittedName>
</protein>
<organism evidence="1">
    <name type="scientific">Streptomyces sp. R08</name>
    <dbReference type="NCBI Taxonomy" id="3238624"/>
    <lineage>
        <taxon>Bacteria</taxon>
        <taxon>Bacillati</taxon>
        <taxon>Actinomycetota</taxon>
        <taxon>Actinomycetes</taxon>
        <taxon>Kitasatosporales</taxon>
        <taxon>Streptomycetaceae</taxon>
        <taxon>Streptomyces</taxon>
    </lineage>
</organism>
<reference evidence="1" key="1">
    <citation type="submission" date="2024-07" db="EMBL/GenBank/DDBJ databases">
        <authorList>
            <person name="Yu S.T."/>
        </authorList>
    </citation>
    <scope>NUCLEOTIDE SEQUENCE</scope>
    <source>
        <strain evidence="1">R08</strain>
    </source>
</reference>
<evidence type="ECO:0000313" key="1">
    <source>
        <dbReference type="EMBL" id="XDQ08175.1"/>
    </source>
</evidence>
<sequence length="116" mass="12516">MSTDVTCRMGPRAHPGALSRQLPLTWGPRLFLRSDGMRELALAQRLSAAPASARATVPSTAYAPLILPDAWRRAVACWSSPPRPRPASRGRDAFYKVMLRADPAVDAAQEPGAGDH</sequence>
<accession>A0AB39MNY0</accession>
<gene>
    <name evidence="1" type="ORF">AB5J58_46925</name>
</gene>